<protein>
    <submittedName>
        <fullName evidence="1">Uncharacterized protein</fullName>
    </submittedName>
</protein>
<dbReference type="EMBL" id="CAXIEN010000261">
    <property type="protein sequence ID" value="CAL1290244.1"/>
    <property type="molecule type" value="Genomic_DNA"/>
</dbReference>
<dbReference type="Proteomes" id="UP001497382">
    <property type="component" value="Unassembled WGS sequence"/>
</dbReference>
<comment type="caution">
    <text evidence="1">The sequence shown here is derived from an EMBL/GenBank/DDBJ whole genome shotgun (WGS) entry which is preliminary data.</text>
</comment>
<gene>
    <name evidence="1" type="ORF">LARSCL_LOCUS16364</name>
</gene>
<reference evidence="1 2" key="1">
    <citation type="submission" date="2024-04" db="EMBL/GenBank/DDBJ databases">
        <authorList>
            <person name="Rising A."/>
            <person name="Reimegard J."/>
            <person name="Sonavane S."/>
            <person name="Akerstrom W."/>
            <person name="Nylinder S."/>
            <person name="Hedman E."/>
            <person name="Kallberg Y."/>
        </authorList>
    </citation>
    <scope>NUCLEOTIDE SEQUENCE [LARGE SCALE GENOMIC DNA]</scope>
</reference>
<organism evidence="1 2">
    <name type="scientific">Larinioides sclopetarius</name>
    <dbReference type="NCBI Taxonomy" id="280406"/>
    <lineage>
        <taxon>Eukaryota</taxon>
        <taxon>Metazoa</taxon>
        <taxon>Ecdysozoa</taxon>
        <taxon>Arthropoda</taxon>
        <taxon>Chelicerata</taxon>
        <taxon>Arachnida</taxon>
        <taxon>Araneae</taxon>
        <taxon>Araneomorphae</taxon>
        <taxon>Entelegynae</taxon>
        <taxon>Araneoidea</taxon>
        <taxon>Araneidae</taxon>
        <taxon>Larinioides</taxon>
    </lineage>
</organism>
<keyword evidence="2" id="KW-1185">Reference proteome</keyword>
<evidence type="ECO:0000313" key="2">
    <source>
        <dbReference type="Proteomes" id="UP001497382"/>
    </source>
</evidence>
<sequence length="34" mass="4082">RLSPLLKLLFPLSFPLVTFKFVEKYATLRNWMDP</sequence>
<evidence type="ECO:0000313" key="1">
    <source>
        <dbReference type="EMBL" id="CAL1290244.1"/>
    </source>
</evidence>
<accession>A0AAV2B2L7</accession>
<proteinExistence type="predicted"/>
<feature type="non-terminal residue" evidence="1">
    <location>
        <position position="1"/>
    </location>
</feature>
<name>A0AAV2B2L7_9ARAC</name>
<dbReference type="AlphaFoldDB" id="A0AAV2B2L7"/>